<evidence type="ECO:0000256" key="3">
    <source>
        <dbReference type="SAM" id="SignalP"/>
    </source>
</evidence>
<keyword evidence="2" id="KW-1133">Transmembrane helix</keyword>
<proteinExistence type="predicted"/>
<feature type="compositionally biased region" description="Basic residues" evidence="1">
    <location>
        <begin position="62"/>
        <end position="73"/>
    </location>
</feature>
<accession>Q2W8D1</accession>
<dbReference type="KEGG" id="mag:amb1090"/>
<dbReference type="HOGENOM" id="CLU_2700373_0_0_5"/>
<dbReference type="Proteomes" id="UP000007058">
    <property type="component" value="Chromosome"/>
</dbReference>
<feature type="signal peptide" evidence="3">
    <location>
        <begin position="1"/>
        <end position="20"/>
    </location>
</feature>
<evidence type="ECO:0000313" key="4">
    <source>
        <dbReference type="EMBL" id="BAE49894.1"/>
    </source>
</evidence>
<evidence type="ECO:0000313" key="5">
    <source>
        <dbReference type="Proteomes" id="UP000007058"/>
    </source>
</evidence>
<protein>
    <submittedName>
        <fullName evidence="4">Uncharacterized protein</fullName>
    </submittedName>
</protein>
<keyword evidence="5" id="KW-1185">Reference proteome</keyword>
<dbReference type="AlphaFoldDB" id="Q2W8D1"/>
<keyword evidence="3" id="KW-0732">Signal</keyword>
<feature type="region of interest" description="Disordered" evidence="1">
    <location>
        <begin position="49"/>
        <end position="73"/>
    </location>
</feature>
<keyword evidence="2" id="KW-0812">Transmembrane</keyword>
<dbReference type="EMBL" id="AP007255">
    <property type="protein sequence ID" value="BAE49894.1"/>
    <property type="molecule type" value="Genomic_DNA"/>
</dbReference>
<dbReference type="STRING" id="342108.amb1090"/>
<gene>
    <name evidence="4" type="ordered locus">amb1090</name>
</gene>
<evidence type="ECO:0000256" key="1">
    <source>
        <dbReference type="SAM" id="MobiDB-lite"/>
    </source>
</evidence>
<reference evidence="4 5" key="1">
    <citation type="journal article" date="2005" name="DNA Res.">
        <title>Complete genome sequence of the facultative anaerobic magnetotactic bacterium Magnetospirillum sp. strain AMB-1.</title>
        <authorList>
            <person name="Matsunaga T."/>
            <person name="Okamura Y."/>
            <person name="Fukuda Y."/>
            <person name="Wahyudi A.T."/>
            <person name="Murase Y."/>
            <person name="Takeyama H."/>
        </authorList>
    </citation>
    <scope>NUCLEOTIDE SEQUENCE [LARGE SCALE GENOMIC DNA]</scope>
    <source>
        <strain evidence="5">ATCC 700264 / AMB-1</strain>
    </source>
</reference>
<organism evidence="4 5">
    <name type="scientific">Paramagnetospirillum magneticum (strain ATCC 700264 / AMB-1)</name>
    <name type="common">Magnetospirillum magneticum</name>
    <dbReference type="NCBI Taxonomy" id="342108"/>
    <lineage>
        <taxon>Bacteria</taxon>
        <taxon>Pseudomonadati</taxon>
        <taxon>Pseudomonadota</taxon>
        <taxon>Alphaproteobacteria</taxon>
        <taxon>Rhodospirillales</taxon>
        <taxon>Magnetospirillaceae</taxon>
        <taxon>Paramagnetospirillum</taxon>
    </lineage>
</organism>
<name>Q2W8D1_PARM1</name>
<sequence length="73" mass="7510">MSGAGAGTVLVSVIPPLASAAAPLASAAAPLAASLIPWVVAPVVCGVVTGRQRHQEPEPRPPRWRAKGRRPRQ</sequence>
<keyword evidence="2" id="KW-0472">Membrane</keyword>
<feature type="transmembrane region" description="Helical" evidence="2">
    <location>
        <begin position="30"/>
        <end position="50"/>
    </location>
</feature>
<feature type="chain" id="PRO_5004218256" evidence="3">
    <location>
        <begin position="21"/>
        <end position="73"/>
    </location>
</feature>
<evidence type="ECO:0000256" key="2">
    <source>
        <dbReference type="SAM" id="Phobius"/>
    </source>
</evidence>